<sequence length="89" mass="9665">MSSDFNPTGISQLNELRRFAVMSSTVAIPSDMPGQILRPAPNGIISKSCPLKSISLMEVVVNDLLEKDIESLESGFKTRKQAGEFINPA</sequence>
<reference evidence="1" key="1">
    <citation type="submission" date="2018-05" db="EMBL/GenBank/DDBJ databases">
        <title>Draft genome of Mucuna pruriens seed.</title>
        <authorList>
            <person name="Nnadi N.E."/>
            <person name="Vos R."/>
            <person name="Hasami M.H."/>
            <person name="Devisetty U.K."/>
            <person name="Aguiy J.C."/>
        </authorList>
    </citation>
    <scope>NUCLEOTIDE SEQUENCE [LARGE SCALE GENOMIC DNA]</scope>
    <source>
        <strain evidence="1">JCA_2017</strain>
    </source>
</reference>
<dbReference type="EMBL" id="QJKJ01017858">
    <property type="protein sequence ID" value="RDX58084.1"/>
    <property type="molecule type" value="Genomic_DNA"/>
</dbReference>
<dbReference type="OrthoDB" id="1813162at2759"/>
<dbReference type="AlphaFoldDB" id="A0A371DZX3"/>
<comment type="caution">
    <text evidence="1">The sequence shown here is derived from an EMBL/GenBank/DDBJ whole genome shotgun (WGS) entry which is preliminary data.</text>
</comment>
<proteinExistence type="predicted"/>
<protein>
    <submittedName>
        <fullName evidence="1">Uncharacterized protein</fullName>
    </submittedName>
</protein>
<evidence type="ECO:0000313" key="2">
    <source>
        <dbReference type="Proteomes" id="UP000257109"/>
    </source>
</evidence>
<gene>
    <name evidence="1" type="ORF">CR513_62625</name>
</gene>
<keyword evidence="2" id="KW-1185">Reference proteome</keyword>
<organism evidence="1 2">
    <name type="scientific">Mucuna pruriens</name>
    <name type="common">Velvet bean</name>
    <name type="synonym">Dolichos pruriens</name>
    <dbReference type="NCBI Taxonomy" id="157652"/>
    <lineage>
        <taxon>Eukaryota</taxon>
        <taxon>Viridiplantae</taxon>
        <taxon>Streptophyta</taxon>
        <taxon>Embryophyta</taxon>
        <taxon>Tracheophyta</taxon>
        <taxon>Spermatophyta</taxon>
        <taxon>Magnoliopsida</taxon>
        <taxon>eudicotyledons</taxon>
        <taxon>Gunneridae</taxon>
        <taxon>Pentapetalae</taxon>
        <taxon>rosids</taxon>
        <taxon>fabids</taxon>
        <taxon>Fabales</taxon>
        <taxon>Fabaceae</taxon>
        <taxon>Papilionoideae</taxon>
        <taxon>50 kb inversion clade</taxon>
        <taxon>NPAAA clade</taxon>
        <taxon>indigoferoid/millettioid clade</taxon>
        <taxon>Phaseoleae</taxon>
        <taxon>Mucuna</taxon>
    </lineage>
</organism>
<evidence type="ECO:0000313" key="1">
    <source>
        <dbReference type="EMBL" id="RDX58084.1"/>
    </source>
</evidence>
<dbReference type="Proteomes" id="UP000257109">
    <property type="component" value="Unassembled WGS sequence"/>
</dbReference>
<name>A0A371DZX3_MUCPR</name>
<accession>A0A371DZX3</accession>
<feature type="non-terminal residue" evidence="1">
    <location>
        <position position="1"/>
    </location>
</feature>